<dbReference type="EMBL" id="BBWU01000053">
    <property type="protein sequence ID" value="GAO40971.1"/>
    <property type="molecule type" value="Genomic_DNA"/>
</dbReference>
<organism evidence="1 2">
    <name type="scientific">Sphingomonas changbaiensis NBRC 104936</name>
    <dbReference type="NCBI Taxonomy" id="1219043"/>
    <lineage>
        <taxon>Bacteria</taxon>
        <taxon>Pseudomonadati</taxon>
        <taxon>Pseudomonadota</taxon>
        <taxon>Alphaproteobacteria</taxon>
        <taxon>Sphingomonadales</taxon>
        <taxon>Sphingomonadaceae</taxon>
        <taxon>Sphingomonas</taxon>
    </lineage>
</organism>
<evidence type="ECO:0000313" key="1">
    <source>
        <dbReference type="EMBL" id="GAO40971.1"/>
    </source>
</evidence>
<gene>
    <name evidence="1" type="ORF">SCH01S_53_00430</name>
</gene>
<dbReference type="AlphaFoldDB" id="A0A0E9MU85"/>
<keyword evidence="2" id="KW-1185">Reference proteome</keyword>
<evidence type="ECO:0000313" key="2">
    <source>
        <dbReference type="Proteomes" id="UP000033202"/>
    </source>
</evidence>
<reference evidence="1 2" key="1">
    <citation type="submission" date="2015-04" db="EMBL/GenBank/DDBJ databases">
        <title>Whole genome shotgun sequence of Sphingomonas changbaiensis NBRC 104936.</title>
        <authorList>
            <person name="Katano-Makiyama Y."/>
            <person name="Hosoyama A."/>
            <person name="Hashimoto M."/>
            <person name="Noguchi M."/>
            <person name="Tsuchikane K."/>
            <person name="Ohji S."/>
            <person name="Yamazoe A."/>
            <person name="Ichikawa N."/>
            <person name="Kimura A."/>
            <person name="Fujita N."/>
        </authorList>
    </citation>
    <scope>NUCLEOTIDE SEQUENCE [LARGE SCALE GENOMIC DNA]</scope>
    <source>
        <strain evidence="1 2">NBRC 104936</strain>
    </source>
</reference>
<dbReference type="Proteomes" id="UP000033202">
    <property type="component" value="Unassembled WGS sequence"/>
</dbReference>
<comment type="caution">
    <text evidence="1">The sequence shown here is derived from an EMBL/GenBank/DDBJ whole genome shotgun (WGS) entry which is preliminary data.</text>
</comment>
<accession>A0A0E9MU85</accession>
<name>A0A0E9MU85_9SPHN</name>
<protein>
    <submittedName>
        <fullName evidence="1">Uncharacterized protein</fullName>
    </submittedName>
</protein>
<sequence length="54" mass="5724">MLRVAGSLAGKDELVCEATEQLIKDSLAAEAEVGYRAVPRRGDVYVECIIGVSA</sequence>
<proteinExistence type="predicted"/>